<keyword evidence="3" id="KW-1185">Reference proteome</keyword>
<sequence>QWTLSWTTARGVMRESRRAASWRGCHGSVAGRAGGSRSAARLVFSGRGGEETAVGGGKGTPRQGRVAEGERERLAPSTGVAISQSARHARQKEEMTE</sequence>
<proteinExistence type="predicted"/>
<evidence type="ECO:0000313" key="3">
    <source>
        <dbReference type="Proteomes" id="UP001341840"/>
    </source>
</evidence>
<organism evidence="2 3">
    <name type="scientific">Stylosanthes scabra</name>
    <dbReference type="NCBI Taxonomy" id="79078"/>
    <lineage>
        <taxon>Eukaryota</taxon>
        <taxon>Viridiplantae</taxon>
        <taxon>Streptophyta</taxon>
        <taxon>Embryophyta</taxon>
        <taxon>Tracheophyta</taxon>
        <taxon>Spermatophyta</taxon>
        <taxon>Magnoliopsida</taxon>
        <taxon>eudicotyledons</taxon>
        <taxon>Gunneridae</taxon>
        <taxon>Pentapetalae</taxon>
        <taxon>rosids</taxon>
        <taxon>fabids</taxon>
        <taxon>Fabales</taxon>
        <taxon>Fabaceae</taxon>
        <taxon>Papilionoideae</taxon>
        <taxon>50 kb inversion clade</taxon>
        <taxon>dalbergioids sensu lato</taxon>
        <taxon>Dalbergieae</taxon>
        <taxon>Pterocarpus clade</taxon>
        <taxon>Stylosanthes</taxon>
    </lineage>
</organism>
<evidence type="ECO:0000313" key="2">
    <source>
        <dbReference type="EMBL" id="MED6166964.1"/>
    </source>
</evidence>
<evidence type="ECO:0000256" key="1">
    <source>
        <dbReference type="SAM" id="MobiDB-lite"/>
    </source>
</evidence>
<dbReference type="EMBL" id="JASCZI010131488">
    <property type="protein sequence ID" value="MED6166964.1"/>
    <property type="molecule type" value="Genomic_DNA"/>
</dbReference>
<gene>
    <name evidence="2" type="ORF">PIB30_114600</name>
</gene>
<name>A0ABU6V1H3_9FABA</name>
<protein>
    <submittedName>
        <fullName evidence="2">Uncharacterized protein</fullName>
    </submittedName>
</protein>
<reference evidence="2 3" key="1">
    <citation type="journal article" date="2023" name="Plants (Basel)">
        <title>Bridging the Gap: Combining Genomics and Transcriptomics Approaches to Understand Stylosanthes scabra, an Orphan Legume from the Brazilian Caatinga.</title>
        <authorList>
            <person name="Ferreira-Neto J.R.C."/>
            <person name="da Silva M.D."/>
            <person name="Binneck E."/>
            <person name="de Melo N.F."/>
            <person name="da Silva R.H."/>
            <person name="de Melo A.L.T.M."/>
            <person name="Pandolfi V."/>
            <person name="Bustamante F.O."/>
            <person name="Brasileiro-Vidal A.C."/>
            <person name="Benko-Iseppon A.M."/>
        </authorList>
    </citation>
    <scope>NUCLEOTIDE SEQUENCE [LARGE SCALE GENOMIC DNA]</scope>
    <source>
        <tissue evidence="2">Leaves</tissue>
    </source>
</reference>
<feature type="region of interest" description="Disordered" evidence="1">
    <location>
        <begin position="47"/>
        <end position="97"/>
    </location>
</feature>
<comment type="caution">
    <text evidence="2">The sequence shown here is derived from an EMBL/GenBank/DDBJ whole genome shotgun (WGS) entry which is preliminary data.</text>
</comment>
<accession>A0ABU6V1H3</accession>
<feature type="non-terminal residue" evidence="2">
    <location>
        <position position="1"/>
    </location>
</feature>
<feature type="compositionally biased region" description="Basic and acidic residues" evidence="1">
    <location>
        <begin position="65"/>
        <end position="74"/>
    </location>
</feature>
<dbReference type="Proteomes" id="UP001341840">
    <property type="component" value="Unassembled WGS sequence"/>
</dbReference>